<keyword evidence="10" id="KW-0413">Isomerase</keyword>
<dbReference type="GO" id="GO:0004300">
    <property type="term" value="F:enoyl-CoA hydratase activity"/>
    <property type="evidence" value="ECO:0007669"/>
    <property type="project" value="UniProtKB-ARBA"/>
</dbReference>
<dbReference type="InterPro" id="IPR036291">
    <property type="entry name" value="NAD(P)-bd_dom_sf"/>
</dbReference>
<comment type="caution">
    <text evidence="17">The sequence shown here is derived from an EMBL/GenBank/DDBJ whole genome shotgun (WGS) entry which is preliminary data.</text>
</comment>
<proteinExistence type="inferred from homology"/>
<keyword evidence="11" id="KW-0456">Lyase</keyword>
<dbReference type="InterPro" id="IPR018376">
    <property type="entry name" value="Enoyl-CoA_hyd/isom_CS"/>
</dbReference>
<dbReference type="SUPFAM" id="SSF51735">
    <property type="entry name" value="NAD(P)-binding Rossmann-fold domains"/>
    <property type="match status" value="1"/>
</dbReference>
<evidence type="ECO:0000256" key="14">
    <source>
        <dbReference type="RuleBase" id="RU003707"/>
    </source>
</evidence>
<accession>A0A4R3JGK1</accession>
<dbReference type="RefSeq" id="WP_243651892.1">
    <property type="nucleotide sequence ID" value="NZ_SLZU01000005.1"/>
</dbReference>
<dbReference type="GO" id="GO:0006635">
    <property type="term" value="P:fatty acid beta-oxidation"/>
    <property type="evidence" value="ECO:0007669"/>
    <property type="project" value="UniProtKB-UniPathway"/>
</dbReference>
<keyword evidence="18" id="KW-1185">Reference proteome</keyword>
<dbReference type="InterPro" id="IPR006176">
    <property type="entry name" value="3-OHacyl-CoA_DH_NAD-bd"/>
</dbReference>
<dbReference type="InterPro" id="IPR001753">
    <property type="entry name" value="Enoyl-CoA_hydra/iso"/>
</dbReference>
<dbReference type="FunFam" id="3.40.50.720:FF:000009">
    <property type="entry name" value="Fatty oxidation complex, alpha subunit"/>
    <property type="match status" value="1"/>
</dbReference>
<comment type="subcellular location">
    <subcellularLocation>
        <location evidence="1">Peroxisome</location>
    </subcellularLocation>
</comment>
<feature type="domain" description="3-hydroxyacyl-CoA dehydrogenase C-terminal" evidence="15">
    <location>
        <begin position="484"/>
        <end position="577"/>
    </location>
</feature>
<organism evidence="17 18">
    <name type="scientific">Primorskyibacter sedentarius</name>
    <dbReference type="NCBI Taxonomy" id="745311"/>
    <lineage>
        <taxon>Bacteria</taxon>
        <taxon>Pseudomonadati</taxon>
        <taxon>Pseudomonadota</taxon>
        <taxon>Alphaproteobacteria</taxon>
        <taxon>Rhodobacterales</taxon>
        <taxon>Roseobacteraceae</taxon>
        <taxon>Primorskyibacter</taxon>
    </lineage>
</organism>
<evidence type="ECO:0000256" key="6">
    <source>
        <dbReference type="ARBA" id="ARBA00023002"/>
    </source>
</evidence>
<dbReference type="Gene3D" id="3.90.226.10">
    <property type="entry name" value="2-enoyl-CoA Hydratase, Chain A, domain 1"/>
    <property type="match status" value="1"/>
</dbReference>
<reference evidence="17 18" key="1">
    <citation type="submission" date="2019-03" db="EMBL/GenBank/DDBJ databases">
        <title>Genomic Encyclopedia of Type Strains, Phase IV (KMG-IV): sequencing the most valuable type-strain genomes for metagenomic binning, comparative biology and taxonomic classification.</title>
        <authorList>
            <person name="Goeker M."/>
        </authorList>
    </citation>
    <scope>NUCLEOTIDE SEQUENCE [LARGE SCALE GENOMIC DNA]</scope>
    <source>
        <strain evidence="17 18">DSM 104836</strain>
    </source>
</reference>
<dbReference type="PANTHER" id="PTHR23309">
    <property type="entry name" value="3-HYDROXYACYL-COA DEHYROGENASE"/>
    <property type="match status" value="1"/>
</dbReference>
<dbReference type="Pfam" id="PF00725">
    <property type="entry name" value="3HCDH"/>
    <property type="match status" value="1"/>
</dbReference>
<dbReference type="EMBL" id="SLZU01000005">
    <property type="protein sequence ID" value="TCS64615.1"/>
    <property type="molecule type" value="Genomic_DNA"/>
</dbReference>
<sequence>MTEAKSDMGMPEKEEENRVVFRMVDGIATLTINNPPVNAGSLAVRQGLLSGLARAVKEHAQGVVIVGAGRCFVAGSDLREFGKPLEKPELPDVIKAIEDSPLPVVAALHGVALGGGLELALGCDYRIAAPATKLGLPEVTLGMVPGAGGTQRLPRLIGQVAAVSMVCDGRRIPAADARSLGLVDALAEDDLLAAAIQFLKSEDRPKRLATEQPLPEESPEDFETAANRALKRGKKRPNVAEAVRLVKAAADPDVAATLTDERAVFQRLRLGSDAFALRYLFFAERQAASVDGLDIKAARPLKHAGVVGGGTMGQGIIRALLSAGLTVTVIERDSDALDRAMTALRQSLQNQVDRGRLASSDCAQRLKKLAGATSVDALADCDLVIEAVFEDMVVKAALLRDLEAAMRTDAIIATNTSYLDINTMVTGLSHPERVLGLHFFSPADIMPLLEVVRADKTSDEALATGLALARRLGKQPVVARVAEGFIGNRIYAAYRRRAELLVLDGAAPEDVDRAITSFGFAMGVFAVSDMSGLDIAWAMRKRQAATRDPKARYVAIPDKLCEAGRLGRKTNGGWYDYTDGKATPSPIVAQVIDDCRSEAGIVPTPTDTDTIQRQLMAAIVNEAALLLEEGVAQRPSDVDVTLTNGYGFPRWLGGPLYWAAQQDRAALRADLDALAKAVGHGHREGPVMTVLDQLDLPVKD</sequence>
<evidence type="ECO:0000256" key="11">
    <source>
        <dbReference type="ARBA" id="ARBA00023239"/>
    </source>
</evidence>
<evidence type="ECO:0000256" key="12">
    <source>
        <dbReference type="ARBA" id="ARBA00023268"/>
    </source>
</evidence>
<keyword evidence="6" id="KW-0560">Oxidoreductase</keyword>
<evidence type="ECO:0000313" key="18">
    <source>
        <dbReference type="Proteomes" id="UP000295696"/>
    </source>
</evidence>
<comment type="catalytic activity">
    <reaction evidence="13">
        <text>a (3S)-3-hydroxyacyl-CoA + NAD(+) = a 3-oxoacyl-CoA + NADH + H(+)</text>
        <dbReference type="Rhea" id="RHEA:22432"/>
        <dbReference type="ChEBI" id="CHEBI:15378"/>
        <dbReference type="ChEBI" id="CHEBI:57318"/>
        <dbReference type="ChEBI" id="CHEBI:57540"/>
        <dbReference type="ChEBI" id="CHEBI:57945"/>
        <dbReference type="ChEBI" id="CHEBI:90726"/>
        <dbReference type="EC" id="1.1.1.35"/>
    </reaction>
</comment>
<protein>
    <submittedName>
        <fullName evidence="17">3-hydroxyacyl-CoA dehydrogenase</fullName>
    </submittedName>
</protein>
<keyword evidence="7" id="KW-0520">NAD</keyword>
<dbReference type="GO" id="GO:0070403">
    <property type="term" value="F:NAD+ binding"/>
    <property type="evidence" value="ECO:0007669"/>
    <property type="project" value="InterPro"/>
</dbReference>
<comment type="pathway">
    <text evidence="2">Lipid metabolism; fatty acid beta-oxidation.</text>
</comment>
<evidence type="ECO:0000256" key="1">
    <source>
        <dbReference type="ARBA" id="ARBA00004275"/>
    </source>
</evidence>
<keyword evidence="4" id="KW-0276">Fatty acid metabolism</keyword>
<dbReference type="AlphaFoldDB" id="A0A4R3JGK1"/>
<evidence type="ECO:0000256" key="9">
    <source>
        <dbReference type="ARBA" id="ARBA00023140"/>
    </source>
</evidence>
<dbReference type="GO" id="GO:0016853">
    <property type="term" value="F:isomerase activity"/>
    <property type="evidence" value="ECO:0007669"/>
    <property type="project" value="UniProtKB-KW"/>
</dbReference>
<evidence type="ECO:0000256" key="13">
    <source>
        <dbReference type="ARBA" id="ARBA00049556"/>
    </source>
</evidence>
<comment type="similarity">
    <text evidence="3">In the N-terminal section; belongs to the enoyl-CoA hydratase/isomerase family.</text>
</comment>
<evidence type="ECO:0000259" key="16">
    <source>
        <dbReference type="Pfam" id="PF02737"/>
    </source>
</evidence>
<dbReference type="Gene3D" id="3.40.50.720">
    <property type="entry name" value="NAD(P)-binding Rossmann-like Domain"/>
    <property type="match status" value="1"/>
</dbReference>
<dbReference type="Pfam" id="PF00378">
    <property type="entry name" value="ECH_1"/>
    <property type="match status" value="1"/>
</dbReference>
<dbReference type="FunFam" id="1.10.1040.50:FF:000006">
    <property type="entry name" value="Peroxisomal bifunctional enzyme"/>
    <property type="match status" value="1"/>
</dbReference>
<evidence type="ECO:0000313" key="17">
    <source>
        <dbReference type="EMBL" id="TCS64615.1"/>
    </source>
</evidence>
<dbReference type="InterPro" id="IPR008927">
    <property type="entry name" value="6-PGluconate_DH-like_C_sf"/>
</dbReference>
<dbReference type="Pfam" id="PF02737">
    <property type="entry name" value="3HCDH_N"/>
    <property type="match status" value="1"/>
</dbReference>
<keyword evidence="5" id="KW-0442">Lipid degradation</keyword>
<evidence type="ECO:0000256" key="10">
    <source>
        <dbReference type="ARBA" id="ARBA00023235"/>
    </source>
</evidence>
<comment type="similarity">
    <text evidence="14">Belongs to the enoyl-CoA hydratase/isomerase family.</text>
</comment>
<keyword evidence="12" id="KW-0511">Multifunctional enzyme</keyword>
<dbReference type="SUPFAM" id="SSF52096">
    <property type="entry name" value="ClpP/crotonase"/>
    <property type="match status" value="1"/>
</dbReference>
<evidence type="ECO:0000256" key="8">
    <source>
        <dbReference type="ARBA" id="ARBA00023098"/>
    </source>
</evidence>
<dbReference type="GO" id="GO:0003857">
    <property type="term" value="F:(3S)-3-hydroxyacyl-CoA dehydrogenase (NAD+) activity"/>
    <property type="evidence" value="ECO:0007669"/>
    <property type="project" value="UniProtKB-EC"/>
</dbReference>
<feature type="domain" description="3-hydroxyacyl-CoA dehydrogenase NAD binding" evidence="16">
    <location>
        <begin position="304"/>
        <end position="479"/>
    </location>
</feature>
<dbReference type="InterPro" id="IPR006108">
    <property type="entry name" value="3HC_DH_C"/>
</dbReference>
<evidence type="ECO:0000256" key="7">
    <source>
        <dbReference type="ARBA" id="ARBA00023027"/>
    </source>
</evidence>
<evidence type="ECO:0000256" key="2">
    <source>
        <dbReference type="ARBA" id="ARBA00005005"/>
    </source>
</evidence>
<evidence type="ECO:0000256" key="3">
    <source>
        <dbReference type="ARBA" id="ARBA00008750"/>
    </source>
</evidence>
<dbReference type="CDD" id="cd06558">
    <property type="entry name" value="crotonase-like"/>
    <property type="match status" value="1"/>
</dbReference>
<keyword evidence="9" id="KW-0576">Peroxisome</keyword>
<dbReference type="Gene3D" id="1.10.1040.50">
    <property type="match status" value="1"/>
</dbReference>
<name>A0A4R3JGK1_9RHOB</name>
<gene>
    <name evidence="17" type="ORF">EDD52_105176</name>
</gene>
<dbReference type="InterPro" id="IPR029045">
    <property type="entry name" value="ClpP/crotonase-like_dom_sf"/>
</dbReference>
<dbReference type="SUPFAM" id="SSF48179">
    <property type="entry name" value="6-phosphogluconate dehydrogenase C-terminal domain-like"/>
    <property type="match status" value="2"/>
</dbReference>
<dbReference type="UniPathway" id="UPA00659"/>
<keyword evidence="8" id="KW-0443">Lipid metabolism</keyword>
<evidence type="ECO:0000259" key="15">
    <source>
        <dbReference type="Pfam" id="PF00725"/>
    </source>
</evidence>
<evidence type="ECO:0000256" key="5">
    <source>
        <dbReference type="ARBA" id="ARBA00022963"/>
    </source>
</evidence>
<dbReference type="PROSITE" id="PS00166">
    <property type="entry name" value="ENOYL_COA_HYDRATASE"/>
    <property type="match status" value="1"/>
</dbReference>
<dbReference type="Proteomes" id="UP000295696">
    <property type="component" value="Unassembled WGS sequence"/>
</dbReference>
<evidence type="ECO:0000256" key="4">
    <source>
        <dbReference type="ARBA" id="ARBA00022832"/>
    </source>
</evidence>